<dbReference type="Proteomes" id="UP000664096">
    <property type="component" value="Unassembled WGS sequence"/>
</dbReference>
<comment type="caution">
    <text evidence="2">The sequence shown here is derived from an EMBL/GenBank/DDBJ whole genome shotgun (WGS) entry which is preliminary data.</text>
</comment>
<dbReference type="InterPro" id="IPR012337">
    <property type="entry name" value="RNaseH-like_sf"/>
</dbReference>
<evidence type="ECO:0000259" key="1">
    <source>
        <dbReference type="SMART" id="SM00479"/>
    </source>
</evidence>
<keyword evidence="2" id="KW-0378">Hydrolase</keyword>
<proteinExistence type="predicted"/>
<dbReference type="SUPFAM" id="SSF53098">
    <property type="entry name" value="Ribonuclease H-like"/>
    <property type="match status" value="1"/>
</dbReference>
<dbReference type="SMART" id="SM00479">
    <property type="entry name" value="EXOIII"/>
    <property type="match status" value="1"/>
</dbReference>
<keyword evidence="2" id="KW-0540">Nuclease</keyword>
<dbReference type="GO" id="GO:0003676">
    <property type="term" value="F:nucleic acid binding"/>
    <property type="evidence" value="ECO:0007669"/>
    <property type="project" value="InterPro"/>
</dbReference>
<evidence type="ECO:0000313" key="3">
    <source>
        <dbReference type="Proteomes" id="UP000664096"/>
    </source>
</evidence>
<name>A0A939J6I1_9HYPH</name>
<dbReference type="CDD" id="cd06133">
    <property type="entry name" value="ERI-1_3'hExo_like"/>
    <property type="match status" value="1"/>
</dbReference>
<dbReference type="Gene3D" id="3.30.420.10">
    <property type="entry name" value="Ribonuclease H-like superfamily/Ribonuclease H"/>
    <property type="match status" value="1"/>
</dbReference>
<sequence length="210" mass="23085">MNQAIIFDCEYLTVEGAMRRQWCGPLDPDPSVVQIGAVKLSLDPGFEISGTFQVLIRAKDRFGANAGLDPYFTELTGIGQQAVDREGIGLAEALERFDRFSEGANFWSWGKDELSLLAIGCYVEGIAPPIQTHRFGNASGLLLNAGMPYADLQKTTSGQLADYFQIEGSPRRHHDALDDAMSIALTLRYLLSAGRLHPRDFKLPLLIAKP</sequence>
<organism evidence="2 3">
    <name type="scientific">Roseibium aggregatum</name>
    <dbReference type="NCBI Taxonomy" id="187304"/>
    <lineage>
        <taxon>Bacteria</taxon>
        <taxon>Pseudomonadati</taxon>
        <taxon>Pseudomonadota</taxon>
        <taxon>Alphaproteobacteria</taxon>
        <taxon>Hyphomicrobiales</taxon>
        <taxon>Stappiaceae</taxon>
        <taxon>Roseibium</taxon>
    </lineage>
</organism>
<dbReference type="EMBL" id="JAEKJZ010000006">
    <property type="protein sequence ID" value="MBN9673305.1"/>
    <property type="molecule type" value="Genomic_DNA"/>
</dbReference>
<dbReference type="GO" id="GO:0006259">
    <property type="term" value="P:DNA metabolic process"/>
    <property type="evidence" value="ECO:0007669"/>
    <property type="project" value="UniProtKB-ARBA"/>
</dbReference>
<keyword evidence="2" id="KW-0269">Exonuclease</keyword>
<dbReference type="RefSeq" id="WP_207143149.1">
    <property type="nucleotide sequence ID" value="NZ_JAEKJZ010000006.1"/>
</dbReference>
<evidence type="ECO:0000313" key="2">
    <source>
        <dbReference type="EMBL" id="MBN9673305.1"/>
    </source>
</evidence>
<feature type="domain" description="Exonuclease" evidence="1">
    <location>
        <begin position="3"/>
        <end position="196"/>
    </location>
</feature>
<accession>A0A939J6I1</accession>
<protein>
    <submittedName>
        <fullName evidence="2">Exonuclease domain-containing protein</fullName>
    </submittedName>
</protein>
<dbReference type="InterPro" id="IPR036397">
    <property type="entry name" value="RNaseH_sf"/>
</dbReference>
<gene>
    <name evidence="2" type="ORF">JF539_23300</name>
</gene>
<dbReference type="AlphaFoldDB" id="A0A939J6I1"/>
<dbReference type="InterPro" id="IPR047201">
    <property type="entry name" value="ERI-1_3'hExo-like"/>
</dbReference>
<dbReference type="InterPro" id="IPR013520">
    <property type="entry name" value="Ribonucl_H"/>
</dbReference>
<dbReference type="GO" id="GO:0000175">
    <property type="term" value="F:3'-5'-RNA exonuclease activity"/>
    <property type="evidence" value="ECO:0007669"/>
    <property type="project" value="InterPro"/>
</dbReference>
<reference evidence="2" key="1">
    <citation type="submission" date="2020-12" db="EMBL/GenBank/DDBJ databases">
        <title>Oil enriched cultivation method for isolating marine PHA-producing bacteria.</title>
        <authorList>
            <person name="Zheng W."/>
            <person name="Yu S."/>
            <person name="Huang Y."/>
        </authorList>
    </citation>
    <scope>NUCLEOTIDE SEQUENCE</scope>
    <source>
        <strain evidence="2">SY-2-12</strain>
    </source>
</reference>